<feature type="domain" description="Transposase-like Mu C-terminal" evidence="1">
    <location>
        <begin position="70"/>
        <end position="122"/>
    </location>
</feature>
<organism evidence="2">
    <name type="scientific">marine sediment metagenome</name>
    <dbReference type="NCBI Taxonomy" id="412755"/>
    <lineage>
        <taxon>unclassified sequences</taxon>
        <taxon>metagenomes</taxon>
        <taxon>ecological metagenomes</taxon>
    </lineage>
</organism>
<protein>
    <recommendedName>
        <fullName evidence="1">Transposase-like Mu C-terminal domain-containing protein</fullName>
    </recommendedName>
</protein>
<dbReference type="InterPro" id="IPR015378">
    <property type="entry name" value="Transposase-like_Mu_C"/>
</dbReference>
<sequence>MKTLKRFQREAGLAGFKTIEELNNTLHAWIEVEYNNKTHSSTGETPNNRYRENINAHPPRRIKDIDHFNHLFFYREPRTVNKYSKIQFNNNLYPVYGLPVGEKVEIRFNPFDLEEILVFRNKTFFSKIKATALNTKAIIKDIPEEKKRPDVSNASVKYFKLVREKYTEQKTEQADNMRFSDLKKEEN</sequence>
<reference evidence="2" key="1">
    <citation type="journal article" date="2015" name="Nature">
        <title>Complex archaea that bridge the gap between prokaryotes and eukaryotes.</title>
        <authorList>
            <person name="Spang A."/>
            <person name="Saw J.H."/>
            <person name="Jorgensen S.L."/>
            <person name="Zaremba-Niedzwiedzka K."/>
            <person name="Martijn J."/>
            <person name="Lind A.E."/>
            <person name="van Eijk R."/>
            <person name="Schleper C."/>
            <person name="Guy L."/>
            <person name="Ettema T.J."/>
        </authorList>
    </citation>
    <scope>NUCLEOTIDE SEQUENCE</scope>
</reference>
<evidence type="ECO:0000259" key="1">
    <source>
        <dbReference type="Pfam" id="PF09299"/>
    </source>
</evidence>
<gene>
    <name evidence="2" type="ORF">LCGC14_1239990</name>
</gene>
<comment type="caution">
    <text evidence="2">The sequence shown here is derived from an EMBL/GenBank/DDBJ whole genome shotgun (WGS) entry which is preliminary data.</text>
</comment>
<dbReference type="EMBL" id="LAZR01006690">
    <property type="protein sequence ID" value="KKM90303.1"/>
    <property type="molecule type" value="Genomic_DNA"/>
</dbReference>
<dbReference type="Pfam" id="PF09299">
    <property type="entry name" value="Mu-transpos_C"/>
    <property type="match status" value="1"/>
</dbReference>
<proteinExistence type="predicted"/>
<dbReference type="AlphaFoldDB" id="A0A0F9LAA6"/>
<evidence type="ECO:0000313" key="2">
    <source>
        <dbReference type="EMBL" id="KKM90303.1"/>
    </source>
</evidence>
<accession>A0A0F9LAA6</accession>
<name>A0A0F9LAA6_9ZZZZ</name>